<gene>
    <name evidence="2" type="ORF">GUJ93_ZPchr0002g26077</name>
</gene>
<name>A0A8J5SIC3_ZIZPA</name>
<feature type="compositionally biased region" description="Low complexity" evidence="1">
    <location>
        <begin position="1"/>
        <end position="16"/>
    </location>
</feature>
<dbReference type="EMBL" id="JAAALK010000287">
    <property type="protein sequence ID" value="KAG8058551.1"/>
    <property type="molecule type" value="Genomic_DNA"/>
</dbReference>
<feature type="region of interest" description="Disordered" evidence="1">
    <location>
        <begin position="77"/>
        <end position="128"/>
    </location>
</feature>
<evidence type="ECO:0000313" key="2">
    <source>
        <dbReference type="EMBL" id="KAG8058551.1"/>
    </source>
</evidence>
<comment type="caution">
    <text evidence="2">The sequence shown here is derived from an EMBL/GenBank/DDBJ whole genome shotgun (WGS) entry which is preliminary data.</text>
</comment>
<sequence>MAVAAADDAGLAASAEEGGEEARRHGMASATASTVSSSTPSGELELLQGADVDDGLYLHHAVARRVAVWRRVLRRRGKRERGGGDLAWRSWRVPLSGPSSRGHVAVDVDTPDPEEEKAADGAGGGSRP</sequence>
<organism evidence="2 3">
    <name type="scientific">Zizania palustris</name>
    <name type="common">Northern wild rice</name>
    <dbReference type="NCBI Taxonomy" id="103762"/>
    <lineage>
        <taxon>Eukaryota</taxon>
        <taxon>Viridiplantae</taxon>
        <taxon>Streptophyta</taxon>
        <taxon>Embryophyta</taxon>
        <taxon>Tracheophyta</taxon>
        <taxon>Spermatophyta</taxon>
        <taxon>Magnoliopsida</taxon>
        <taxon>Liliopsida</taxon>
        <taxon>Poales</taxon>
        <taxon>Poaceae</taxon>
        <taxon>BOP clade</taxon>
        <taxon>Oryzoideae</taxon>
        <taxon>Oryzeae</taxon>
        <taxon>Zizaniinae</taxon>
        <taxon>Zizania</taxon>
    </lineage>
</organism>
<feature type="compositionally biased region" description="Low complexity" evidence="1">
    <location>
        <begin position="27"/>
        <end position="41"/>
    </location>
</feature>
<proteinExistence type="predicted"/>
<dbReference type="Proteomes" id="UP000729402">
    <property type="component" value="Unassembled WGS sequence"/>
</dbReference>
<keyword evidence="3" id="KW-1185">Reference proteome</keyword>
<evidence type="ECO:0000256" key="1">
    <source>
        <dbReference type="SAM" id="MobiDB-lite"/>
    </source>
</evidence>
<accession>A0A8J5SIC3</accession>
<reference evidence="2" key="1">
    <citation type="journal article" date="2021" name="bioRxiv">
        <title>Whole Genome Assembly and Annotation of Northern Wild Rice, Zizania palustris L., Supports a Whole Genome Duplication in the Zizania Genus.</title>
        <authorList>
            <person name="Haas M."/>
            <person name="Kono T."/>
            <person name="Macchietto M."/>
            <person name="Millas R."/>
            <person name="McGilp L."/>
            <person name="Shao M."/>
            <person name="Duquette J."/>
            <person name="Hirsch C.N."/>
            <person name="Kimball J."/>
        </authorList>
    </citation>
    <scope>NUCLEOTIDE SEQUENCE</scope>
    <source>
        <tissue evidence="2">Fresh leaf tissue</tissue>
    </source>
</reference>
<reference evidence="2" key="2">
    <citation type="submission" date="2021-02" db="EMBL/GenBank/DDBJ databases">
        <authorList>
            <person name="Kimball J.A."/>
            <person name="Haas M.W."/>
            <person name="Macchietto M."/>
            <person name="Kono T."/>
            <person name="Duquette J."/>
            <person name="Shao M."/>
        </authorList>
    </citation>
    <scope>NUCLEOTIDE SEQUENCE</scope>
    <source>
        <tissue evidence="2">Fresh leaf tissue</tissue>
    </source>
</reference>
<dbReference type="AlphaFoldDB" id="A0A8J5SIC3"/>
<feature type="region of interest" description="Disordered" evidence="1">
    <location>
        <begin position="1"/>
        <end position="42"/>
    </location>
</feature>
<protein>
    <submittedName>
        <fullName evidence="2">Uncharacterized protein</fullName>
    </submittedName>
</protein>
<evidence type="ECO:0000313" key="3">
    <source>
        <dbReference type="Proteomes" id="UP000729402"/>
    </source>
</evidence>